<dbReference type="KEGG" id="dwd:DSCW_07950"/>
<feature type="domain" description="ACT" evidence="1">
    <location>
        <begin position="96"/>
        <end position="173"/>
    </location>
</feature>
<gene>
    <name evidence="2" type="ORF">DSCW_07950</name>
</gene>
<dbReference type="PANTHER" id="PTHR34875">
    <property type="entry name" value="UPF0237 PROTEIN MJ1558"/>
    <property type="match status" value="1"/>
</dbReference>
<dbReference type="InterPro" id="IPR050990">
    <property type="entry name" value="UPF0237/GcvR_regulator"/>
</dbReference>
<reference evidence="2 3" key="1">
    <citation type="submission" date="2019-11" db="EMBL/GenBank/DDBJ databases">
        <title>Comparative genomics of hydrocarbon-degrading Desulfosarcina strains.</title>
        <authorList>
            <person name="Watanabe M."/>
            <person name="Kojima H."/>
            <person name="Fukui M."/>
        </authorList>
    </citation>
    <scope>NUCLEOTIDE SEQUENCE [LARGE SCALE GENOMIC DNA]</scope>
    <source>
        <strain evidence="2 3">PP31</strain>
    </source>
</reference>
<dbReference type="Proteomes" id="UP000427769">
    <property type="component" value="Chromosome"/>
</dbReference>
<evidence type="ECO:0000259" key="1">
    <source>
        <dbReference type="PROSITE" id="PS51671"/>
    </source>
</evidence>
<feature type="domain" description="ACT" evidence="1">
    <location>
        <begin position="5"/>
        <end position="85"/>
    </location>
</feature>
<dbReference type="RefSeq" id="WP_155302490.1">
    <property type="nucleotide sequence ID" value="NZ_AP021875.1"/>
</dbReference>
<evidence type="ECO:0000313" key="3">
    <source>
        <dbReference type="Proteomes" id="UP000427769"/>
    </source>
</evidence>
<proteinExistence type="predicted"/>
<dbReference type="AlphaFoldDB" id="A0A5K7YXP0"/>
<dbReference type="Gene3D" id="3.30.70.260">
    <property type="match status" value="2"/>
</dbReference>
<dbReference type="PANTHER" id="PTHR34875:SF6">
    <property type="entry name" value="UPF0237 PROTEIN MJ1558"/>
    <property type="match status" value="1"/>
</dbReference>
<keyword evidence="3" id="KW-1185">Reference proteome</keyword>
<dbReference type="Pfam" id="PF13740">
    <property type="entry name" value="ACT_6"/>
    <property type="match status" value="2"/>
</dbReference>
<sequence>MKKMIISVLGEDRPGIIAAVTRILFEQDCNIENVSQTILQNEFSGIFIVGVPKSLSEDDLHRHLSDGLDPMGLHVYEKPLSRIDVNEATVESEPFVVTTKGPDRKGLVAAITAILAGYRVNVTNLQAVFKGGDDPNANIMIYEVDIPTDCDHQALRRDLREKASSLSLDISIQHKRIFEAINRV</sequence>
<protein>
    <submittedName>
        <fullName evidence="2">Amino acid-binding protein</fullName>
    </submittedName>
</protein>
<dbReference type="EMBL" id="AP021875">
    <property type="protein sequence ID" value="BBO73378.1"/>
    <property type="molecule type" value="Genomic_DNA"/>
</dbReference>
<accession>A0A5K7YXP0</accession>
<dbReference type="InterPro" id="IPR002912">
    <property type="entry name" value="ACT_dom"/>
</dbReference>
<dbReference type="InterPro" id="IPR045865">
    <property type="entry name" value="ACT-like_dom_sf"/>
</dbReference>
<organism evidence="2 3">
    <name type="scientific">Desulfosarcina widdelii</name>
    <dbReference type="NCBI Taxonomy" id="947919"/>
    <lineage>
        <taxon>Bacteria</taxon>
        <taxon>Pseudomonadati</taxon>
        <taxon>Thermodesulfobacteriota</taxon>
        <taxon>Desulfobacteria</taxon>
        <taxon>Desulfobacterales</taxon>
        <taxon>Desulfosarcinaceae</taxon>
        <taxon>Desulfosarcina</taxon>
    </lineage>
</organism>
<dbReference type="OrthoDB" id="12860at2"/>
<dbReference type="PROSITE" id="PS51671">
    <property type="entry name" value="ACT"/>
    <property type="match status" value="2"/>
</dbReference>
<name>A0A5K7YXP0_9BACT</name>
<evidence type="ECO:0000313" key="2">
    <source>
        <dbReference type="EMBL" id="BBO73378.1"/>
    </source>
</evidence>
<dbReference type="SUPFAM" id="SSF55021">
    <property type="entry name" value="ACT-like"/>
    <property type="match status" value="2"/>
</dbReference>